<reference evidence="1" key="1">
    <citation type="journal article" date="2014" name="Front. Microbiol.">
        <title>High frequency of phylogenetically diverse reductive dehalogenase-homologous genes in deep subseafloor sedimentary metagenomes.</title>
        <authorList>
            <person name="Kawai M."/>
            <person name="Futagami T."/>
            <person name="Toyoda A."/>
            <person name="Takaki Y."/>
            <person name="Nishi S."/>
            <person name="Hori S."/>
            <person name="Arai W."/>
            <person name="Tsubouchi T."/>
            <person name="Morono Y."/>
            <person name="Uchiyama I."/>
            <person name="Ito T."/>
            <person name="Fujiyama A."/>
            <person name="Inagaki F."/>
            <person name="Takami H."/>
        </authorList>
    </citation>
    <scope>NUCLEOTIDE SEQUENCE</scope>
    <source>
        <strain evidence="1">Expedition CK06-06</strain>
    </source>
</reference>
<feature type="non-terminal residue" evidence="1">
    <location>
        <position position="1"/>
    </location>
</feature>
<name>X1GGS0_9ZZZZ</name>
<proteinExistence type="predicted"/>
<organism evidence="1">
    <name type="scientific">marine sediment metagenome</name>
    <dbReference type="NCBI Taxonomy" id="412755"/>
    <lineage>
        <taxon>unclassified sequences</taxon>
        <taxon>metagenomes</taxon>
        <taxon>ecological metagenomes</taxon>
    </lineage>
</organism>
<protein>
    <submittedName>
        <fullName evidence="1">Uncharacterized protein</fullName>
    </submittedName>
</protein>
<evidence type="ECO:0000313" key="1">
    <source>
        <dbReference type="EMBL" id="GAH43990.1"/>
    </source>
</evidence>
<gene>
    <name evidence="1" type="ORF">S03H2_23288</name>
</gene>
<dbReference type="AlphaFoldDB" id="X1GGS0"/>
<accession>X1GGS0</accession>
<dbReference type="EMBL" id="BARU01012698">
    <property type="protein sequence ID" value="GAH43990.1"/>
    <property type="molecule type" value="Genomic_DNA"/>
</dbReference>
<sequence length="32" mass="3329">APLWAAGSYVPLLYSRAAVEAATAEAIVLTPR</sequence>
<comment type="caution">
    <text evidence="1">The sequence shown here is derived from an EMBL/GenBank/DDBJ whole genome shotgun (WGS) entry which is preliminary data.</text>
</comment>